<dbReference type="SUPFAM" id="SSF51556">
    <property type="entry name" value="Metallo-dependent hydrolases"/>
    <property type="match status" value="1"/>
</dbReference>
<dbReference type="SUPFAM" id="SSF51338">
    <property type="entry name" value="Composite domain of metallo-dependent hydrolases"/>
    <property type="match status" value="1"/>
</dbReference>
<evidence type="ECO:0000256" key="1">
    <source>
        <dbReference type="PIRNR" id="PIRNR001238"/>
    </source>
</evidence>
<comment type="cofactor">
    <cofactor evidence="1">
        <name>Zn(2+)</name>
        <dbReference type="ChEBI" id="CHEBI:29105"/>
    </cofactor>
    <text evidence="1">Binds 2 Zn(2+) ions per subunit.</text>
</comment>
<dbReference type="NCBIfam" id="TIGR01975">
    <property type="entry name" value="isoAsp_dipep"/>
    <property type="match status" value="1"/>
</dbReference>
<organism evidence="3 4">
    <name type="scientific">Dorea hominis</name>
    <dbReference type="NCBI Taxonomy" id="2763040"/>
    <lineage>
        <taxon>Bacteria</taxon>
        <taxon>Bacillati</taxon>
        <taxon>Bacillota</taxon>
        <taxon>Clostridia</taxon>
        <taxon>Lachnospirales</taxon>
        <taxon>Lachnospiraceae</taxon>
        <taxon>Dorea</taxon>
    </lineage>
</organism>
<evidence type="ECO:0000313" key="3">
    <source>
        <dbReference type="EMBL" id="MBC5666369.1"/>
    </source>
</evidence>
<dbReference type="InterPro" id="IPR006680">
    <property type="entry name" value="Amidohydro-rel"/>
</dbReference>
<keyword evidence="4" id="KW-1185">Reference proteome</keyword>
<dbReference type="Gene3D" id="2.30.40.10">
    <property type="entry name" value="Urease, subunit C, domain 1"/>
    <property type="match status" value="1"/>
</dbReference>
<reference evidence="3 4" key="1">
    <citation type="submission" date="2020-08" db="EMBL/GenBank/DDBJ databases">
        <title>Genome public.</title>
        <authorList>
            <person name="Liu C."/>
            <person name="Sun Q."/>
        </authorList>
    </citation>
    <scope>NUCLEOTIDE SEQUENCE [LARGE SCALE GENOMIC DNA]</scope>
    <source>
        <strain evidence="3 4">NSJ-36</strain>
    </source>
</reference>
<gene>
    <name evidence="3" type="ORF">H8S07_14175</name>
</gene>
<comment type="function">
    <text evidence="1">Catalyzes the hydrolytic cleavage of a subset of L-isoaspartyl (L-beta-aspartyl) dipeptides. Used to degrade proteins damaged by L-isoaspartyl residues formation.</text>
</comment>
<accession>A0ABR7EYE1</accession>
<dbReference type="EC" id="3.4.19.-" evidence="1"/>
<comment type="PTM">
    <text evidence="1">Carboxylation allows a single lysine to coordinate two zinc ions.</text>
</comment>
<comment type="similarity">
    <text evidence="1">Belongs to the peptidase M38 family.</text>
</comment>
<feature type="domain" description="Amidohydrolase-related" evidence="2">
    <location>
        <begin position="50"/>
        <end position="364"/>
    </location>
</feature>
<dbReference type="GO" id="GO:0008798">
    <property type="term" value="F:beta-aspartyl-peptidase activity"/>
    <property type="evidence" value="ECO:0007669"/>
    <property type="project" value="UniProtKB-EC"/>
</dbReference>
<evidence type="ECO:0000259" key="2">
    <source>
        <dbReference type="Pfam" id="PF01979"/>
    </source>
</evidence>
<dbReference type="EMBL" id="JACOOY010000031">
    <property type="protein sequence ID" value="MBC5666369.1"/>
    <property type="molecule type" value="Genomic_DNA"/>
</dbReference>
<dbReference type="Gene3D" id="3.20.20.140">
    <property type="entry name" value="Metal-dependent hydrolases"/>
    <property type="match status" value="1"/>
</dbReference>
<dbReference type="InterPro" id="IPR010229">
    <property type="entry name" value="Pept_M38_dipep"/>
</dbReference>
<dbReference type="PIRSF" id="PIRSF001238">
    <property type="entry name" value="IadA"/>
    <property type="match status" value="1"/>
</dbReference>
<keyword evidence="1" id="KW-0482">Metalloprotease</keyword>
<dbReference type="Pfam" id="PF01979">
    <property type="entry name" value="Amidohydro_1"/>
    <property type="match status" value="1"/>
</dbReference>
<evidence type="ECO:0000313" key="4">
    <source>
        <dbReference type="Proteomes" id="UP000647235"/>
    </source>
</evidence>
<sequence length="379" mass="41535">MLLVKNAEVYAPEYLGKKDVLICGGKIEKIQDEIGSLPVECEVLDAEGKMLTPGFIDQHVHITGGGGEGSFHTRTPELQLSELVENGITTVIGLLGTDGITRSVENLYAKTKALCEEGVSAYMLTGAYGYPNPTITGEVDRDIVFIDEILGVKLAISDHRAPNVTEEELIQIASKVRVAGMLSGKPGIVVLHMGDDEAGLQPVFRALEKTSIPTRIFRPTHVNRNEHLLEDGYEFLRRGGYVDLTCGMHSSPGSYVLEARKRGIPTEHITMSSDGHGSWSHYAEDGTLLEIGVSSVDALYKELKYMVKELGMKLEDALPYMTSHVAEGLDLLPKKGWIKEGADGDVLLFDQNMELDTFIAGGRILMKNKEILQKGTYEK</sequence>
<protein>
    <recommendedName>
        <fullName evidence="1">Isoaspartyl dipeptidase</fullName>
        <ecNumber evidence="1">3.4.19.-</ecNumber>
    </recommendedName>
</protein>
<dbReference type="InterPro" id="IPR032466">
    <property type="entry name" value="Metal_Hydrolase"/>
</dbReference>
<name>A0ABR7EYE1_9FIRM</name>
<dbReference type="InterPro" id="IPR011059">
    <property type="entry name" value="Metal-dep_hydrolase_composite"/>
</dbReference>
<keyword evidence="1" id="KW-0645">Protease</keyword>
<proteinExistence type="inferred from homology"/>
<comment type="caution">
    <text evidence="3">The sequence shown here is derived from an EMBL/GenBank/DDBJ whole genome shotgun (WGS) entry which is preliminary data.</text>
</comment>
<dbReference type="PANTHER" id="PTHR11647">
    <property type="entry name" value="HYDRANTOINASE/DIHYDROPYRIMIDINASE FAMILY MEMBER"/>
    <property type="match status" value="1"/>
</dbReference>
<dbReference type="RefSeq" id="WP_021859549.1">
    <property type="nucleotide sequence ID" value="NZ_JACOOY010000031.1"/>
</dbReference>
<dbReference type="InterPro" id="IPR050378">
    <property type="entry name" value="Metallo-dep_Hydrolases_sf"/>
</dbReference>
<keyword evidence="1" id="KW-0479">Metal-binding</keyword>
<keyword evidence="1" id="KW-0862">Zinc</keyword>
<dbReference type="Proteomes" id="UP000647235">
    <property type="component" value="Unassembled WGS sequence"/>
</dbReference>
<dbReference type="PANTHER" id="PTHR11647:SF1">
    <property type="entry name" value="COLLAPSIN RESPONSE MEDIATOR PROTEIN"/>
    <property type="match status" value="1"/>
</dbReference>
<keyword evidence="1 3" id="KW-0378">Hydrolase</keyword>
<comment type="subcellular location">
    <subcellularLocation>
        <location evidence="1">Cytoplasm</location>
    </subcellularLocation>
</comment>